<dbReference type="SUPFAM" id="SSF53383">
    <property type="entry name" value="PLP-dependent transferases"/>
    <property type="match status" value="1"/>
</dbReference>
<dbReference type="CDD" id="cd00609">
    <property type="entry name" value="AAT_like"/>
    <property type="match status" value="1"/>
</dbReference>
<dbReference type="STRING" id="1245528.M3J1Q5"/>
<keyword evidence="3" id="KW-1185">Reference proteome</keyword>
<sequence length="413" mass="45944">MINFFKGHPTRALLPAKEIADAYTRVLLNNDYLSYDNDPNNQHPLTYGTDIGNLDIRNIIGKWVNQKFGISDPNPDCINLTAGASYGMGNILSSVTSPSITQRAFIVSPTYFLINSCFLDVGLEGKLTAVDETPDGEYSIDLEYLESQLIKYSQDLPDESTTKPDPARGTRKYYRFVMYLVPTYSNPGGLTYSLETRIKLLELARKYDMLLISDDVYEFLNYTGSPLVPRFNQLDQATVTNEYGNTISNGTFSKIIAPGLRVGWQETATPKLADQLSVTGPNKSGGSPNQLSTFVVADLITTGKIDEIISKFVETYKEREKVLQQSIVKYLPKDTKVYGGDGGYFVWVTTPSHDASKYVPELAKRGVVLAGGEHFEVTGDEKGWGKHSVRLSISFLTKEEIEEGIKIWGEVLN</sequence>
<dbReference type="InterPro" id="IPR004839">
    <property type="entry name" value="Aminotransferase_I/II_large"/>
</dbReference>
<dbReference type="PANTHER" id="PTHR42858:SF1">
    <property type="entry name" value="LD15494P"/>
    <property type="match status" value="1"/>
</dbReference>
<dbReference type="Gene3D" id="3.40.640.10">
    <property type="entry name" value="Type I PLP-dependent aspartate aminotransferase-like (Major domain)"/>
    <property type="match status" value="1"/>
</dbReference>
<dbReference type="OMA" id="DFLQWPV"/>
<evidence type="ECO:0000259" key="1">
    <source>
        <dbReference type="Pfam" id="PF00155"/>
    </source>
</evidence>
<dbReference type="InterPro" id="IPR015422">
    <property type="entry name" value="PyrdxlP-dep_Trfase_small"/>
</dbReference>
<organism evidence="2 3">
    <name type="scientific">Candida maltosa (strain Xu316)</name>
    <name type="common">Yeast</name>
    <dbReference type="NCBI Taxonomy" id="1245528"/>
    <lineage>
        <taxon>Eukaryota</taxon>
        <taxon>Fungi</taxon>
        <taxon>Dikarya</taxon>
        <taxon>Ascomycota</taxon>
        <taxon>Saccharomycotina</taxon>
        <taxon>Pichiomycetes</taxon>
        <taxon>Debaryomycetaceae</taxon>
        <taxon>Candida/Lodderomyces clade</taxon>
        <taxon>Candida</taxon>
    </lineage>
</organism>
<comment type="caution">
    <text evidence="2">The sequence shown here is derived from an EMBL/GenBank/DDBJ whole genome shotgun (WGS) entry which is preliminary data.</text>
</comment>
<dbReference type="OrthoDB" id="7042322at2759"/>
<dbReference type="Proteomes" id="UP000011777">
    <property type="component" value="Unassembled WGS sequence"/>
</dbReference>
<accession>M3J1Q5</accession>
<dbReference type="GO" id="GO:0047536">
    <property type="term" value="F:2-aminoadipate transaminase activity"/>
    <property type="evidence" value="ECO:0007669"/>
    <property type="project" value="TreeGrafter"/>
</dbReference>
<dbReference type="Pfam" id="PF00155">
    <property type="entry name" value="Aminotran_1_2"/>
    <property type="match status" value="1"/>
</dbReference>
<dbReference type="InterPro" id="IPR015424">
    <property type="entry name" value="PyrdxlP-dep_Trfase"/>
</dbReference>
<dbReference type="EMBL" id="AOGT01002324">
    <property type="protein sequence ID" value="EMG45798.1"/>
    <property type="molecule type" value="Genomic_DNA"/>
</dbReference>
<dbReference type="eggNOG" id="KOG0634">
    <property type="taxonomic scope" value="Eukaryota"/>
</dbReference>
<feature type="domain" description="Aminotransferase class I/classII large" evidence="1">
    <location>
        <begin position="104"/>
        <end position="405"/>
    </location>
</feature>
<gene>
    <name evidence="2" type="ORF">G210_3993</name>
</gene>
<dbReference type="AlphaFoldDB" id="M3J1Q5"/>
<dbReference type="PANTHER" id="PTHR42858">
    <property type="entry name" value="AMINOTRANSFERASE"/>
    <property type="match status" value="1"/>
</dbReference>
<name>M3J1Q5_CANMX</name>
<evidence type="ECO:0000313" key="2">
    <source>
        <dbReference type="EMBL" id="EMG45798.1"/>
    </source>
</evidence>
<dbReference type="InterPro" id="IPR015421">
    <property type="entry name" value="PyrdxlP-dep_Trfase_major"/>
</dbReference>
<dbReference type="Gene3D" id="3.90.1150.10">
    <property type="entry name" value="Aspartate Aminotransferase, domain 1"/>
    <property type="match status" value="1"/>
</dbReference>
<dbReference type="HOGENOM" id="CLU_017584_0_6_1"/>
<evidence type="ECO:0000313" key="3">
    <source>
        <dbReference type="Proteomes" id="UP000011777"/>
    </source>
</evidence>
<dbReference type="FunFam" id="3.40.640.10:FF:000080">
    <property type="entry name" value="Aminotransferase, putative"/>
    <property type="match status" value="1"/>
</dbReference>
<dbReference type="GO" id="GO:0030170">
    <property type="term" value="F:pyridoxal phosphate binding"/>
    <property type="evidence" value="ECO:0007669"/>
    <property type="project" value="InterPro"/>
</dbReference>
<proteinExistence type="predicted"/>
<reference evidence="2 3" key="1">
    <citation type="submission" date="2013-02" db="EMBL/GenBank/DDBJ databases">
        <title>Genome sequence of Candida maltosa Xu316, a potential industrial strain for xylitol and ethanol production.</title>
        <authorList>
            <person name="Yu J."/>
            <person name="Wang Q."/>
            <person name="Geng X."/>
            <person name="Bao W."/>
            <person name="He P."/>
            <person name="Cai J."/>
        </authorList>
    </citation>
    <scope>NUCLEOTIDE SEQUENCE [LARGE SCALE GENOMIC DNA]</scope>
    <source>
        <strain evidence="3">Xu316</strain>
    </source>
</reference>
<protein>
    <recommendedName>
        <fullName evidence="1">Aminotransferase class I/classII large domain-containing protein</fullName>
    </recommendedName>
</protein>